<dbReference type="SUPFAM" id="SSF55961">
    <property type="entry name" value="Bet v1-like"/>
    <property type="match status" value="1"/>
</dbReference>
<dbReference type="InterPro" id="IPR013538">
    <property type="entry name" value="ASHA1/2-like_C"/>
</dbReference>
<dbReference type="RefSeq" id="WP_354025354.1">
    <property type="nucleotide sequence ID" value="NZ_JBEPSJ010000003.1"/>
</dbReference>
<protein>
    <submittedName>
        <fullName evidence="3">Uncharacterized protein YndB with AHSA1/START domain</fullName>
    </submittedName>
</protein>
<dbReference type="CDD" id="cd07814">
    <property type="entry name" value="SRPBCC_CalC_Aha1-like"/>
    <property type="match status" value="1"/>
</dbReference>
<evidence type="ECO:0000256" key="1">
    <source>
        <dbReference type="ARBA" id="ARBA00006817"/>
    </source>
</evidence>
<evidence type="ECO:0000313" key="3">
    <source>
        <dbReference type="EMBL" id="MET4583189.1"/>
    </source>
</evidence>
<dbReference type="Proteomes" id="UP001549257">
    <property type="component" value="Unassembled WGS sequence"/>
</dbReference>
<gene>
    <name evidence="3" type="ORF">ABIE21_002708</name>
</gene>
<evidence type="ECO:0000259" key="2">
    <source>
        <dbReference type="Pfam" id="PF08327"/>
    </source>
</evidence>
<sequence>MTDRSFTITRLLDAPPALVFRAWTDPDHLGWFFSGHGEPEAPRVDLRVGGAWRQTMIIGDDDRYVTGGVYREIVPGERLVFAWGAEGGWPELDDDAPVVTVALVEIDGQTEMTVTVSLPETLSQEQVDEQLATGMEAGWNQTVDRLVAQLAGATS</sequence>
<dbReference type="Gene3D" id="3.30.530.20">
    <property type="match status" value="1"/>
</dbReference>
<keyword evidence="4" id="KW-1185">Reference proteome</keyword>
<evidence type="ECO:0000313" key="4">
    <source>
        <dbReference type="Proteomes" id="UP001549257"/>
    </source>
</evidence>
<dbReference type="Pfam" id="PF08327">
    <property type="entry name" value="AHSA1"/>
    <property type="match status" value="1"/>
</dbReference>
<feature type="domain" description="Activator of Hsp90 ATPase homologue 1/2-like C-terminal" evidence="2">
    <location>
        <begin position="13"/>
        <end position="150"/>
    </location>
</feature>
<comment type="similarity">
    <text evidence="1">Belongs to the AHA1 family.</text>
</comment>
<dbReference type="EMBL" id="JBEPSJ010000003">
    <property type="protein sequence ID" value="MET4583189.1"/>
    <property type="molecule type" value="Genomic_DNA"/>
</dbReference>
<proteinExistence type="inferred from homology"/>
<comment type="caution">
    <text evidence="3">The sequence shown here is derived from an EMBL/GenBank/DDBJ whole genome shotgun (WGS) entry which is preliminary data.</text>
</comment>
<accession>A0ABV2QQ69</accession>
<organism evidence="3 4">
    <name type="scientific">Conyzicola nivalis</name>
    <dbReference type="NCBI Taxonomy" id="1477021"/>
    <lineage>
        <taxon>Bacteria</taxon>
        <taxon>Bacillati</taxon>
        <taxon>Actinomycetota</taxon>
        <taxon>Actinomycetes</taxon>
        <taxon>Micrococcales</taxon>
        <taxon>Microbacteriaceae</taxon>
        <taxon>Conyzicola</taxon>
    </lineage>
</organism>
<reference evidence="3 4" key="1">
    <citation type="submission" date="2024-06" db="EMBL/GenBank/DDBJ databases">
        <title>Sorghum-associated microbial communities from plants grown in Nebraska, USA.</title>
        <authorList>
            <person name="Schachtman D."/>
        </authorList>
    </citation>
    <scope>NUCLEOTIDE SEQUENCE [LARGE SCALE GENOMIC DNA]</scope>
    <source>
        <strain evidence="3 4">2857</strain>
    </source>
</reference>
<dbReference type="InterPro" id="IPR023393">
    <property type="entry name" value="START-like_dom_sf"/>
</dbReference>
<name>A0ABV2QQ69_9MICO</name>